<evidence type="ECO:0000259" key="3">
    <source>
        <dbReference type="Pfam" id="PF00394"/>
    </source>
</evidence>
<evidence type="ECO:0000313" key="7">
    <source>
        <dbReference type="EnsemblPlants" id="KRH23100"/>
    </source>
</evidence>
<dbReference type="GO" id="GO:0005507">
    <property type="term" value="F:copper ion binding"/>
    <property type="evidence" value="ECO:0007669"/>
    <property type="project" value="InterPro"/>
</dbReference>
<reference evidence="6" key="3">
    <citation type="submission" date="2018-07" db="EMBL/GenBank/DDBJ databases">
        <title>WGS assembly of Glycine max.</title>
        <authorList>
            <person name="Schmutz J."/>
            <person name="Cannon S."/>
            <person name="Schlueter J."/>
            <person name="Ma J."/>
            <person name="Mitros T."/>
            <person name="Nelson W."/>
            <person name="Hyten D."/>
            <person name="Song Q."/>
            <person name="Thelen J."/>
            <person name="Cheng J."/>
            <person name="Xu D."/>
            <person name="Hellsten U."/>
            <person name="May G."/>
            <person name="Yu Y."/>
            <person name="Sakurai T."/>
            <person name="Umezawa T."/>
            <person name="Bhattacharyya M."/>
            <person name="Sandhu D."/>
            <person name="Valliyodan B."/>
            <person name="Lindquist E."/>
            <person name="Peto M."/>
            <person name="Grant D."/>
            <person name="Shu S."/>
            <person name="Goodstein D."/>
            <person name="Barry K."/>
            <person name="Futrell-Griggs M."/>
            <person name="Abernathy B."/>
            <person name="Du J."/>
            <person name="Tian Z."/>
            <person name="Zhu L."/>
            <person name="Gill N."/>
            <person name="Joshi T."/>
            <person name="Libault M."/>
            <person name="Sethuraman A."/>
            <person name="Zhang X."/>
            <person name="Shinozaki K."/>
            <person name="Nguyen H."/>
            <person name="Wing R."/>
            <person name="Cregan P."/>
            <person name="Specht J."/>
            <person name="Grimwood J."/>
            <person name="Rokhsar D."/>
            <person name="Stacey G."/>
            <person name="Shoemaker R."/>
            <person name="Jackson S."/>
        </authorList>
    </citation>
    <scope>NUCLEOTIDE SEQUENCE</scope>
    <source>
        <tissue evidence="6">Callus</tissue>
    </source>
</reference>
<dbReference type="InterPro" id="IPR011706">
    <property type="entry name" value="Cu-oxidase_C"/>
</dbReference>
<keyword evidence="8" id="KW-1185">Reference proteome</keyword>
<dbReference type="PANTHER" id="PTHR11709:SF256">
    <property type="entry name" value="LACCASE-2"/>
    <property type="match status" value="1"/>
</dbReference>
<dbReference type="EMBL" id="CM000846">
    <property type="protein sequence ID" value="KRH23100.1"/>
    <property type="molecule type" value="Genomic_DNA"/>
</dbReference>
<dbReference type="PaxDb" id="3847-GLYMA13G41310.1"/>
<reference evidence="7" key="2">
    <citation type="submission" date="2018-02" db="UniProtKB">
        <authorList>
            <consortium name="EnsemblPlants"/>
        </authorList>
    </citation>
    <scope>IDENTIFICATION</scope>
    <source>
        <strain evidence="7">Williams 82</strain>
    </source>
</reference>
<dbReference type="InterPro" id="IPR045087">
    <property type="entry name" value="Cu-oxidase_fam"/>
</dbReference>
<proteinExistence type="inferred from homology"/>
<sequence length="458" mass="50768">MIGVLIIHVPPCSHPIDVPRAKASLASLIWTFPELVLPAISNHGRVTRHYQFDVRISIALHHLHAVPHKEHDYCKRDVGDRLVVKVNHVPKNITIHWHGVRQVRSGWSDGPSYITKCPIQSGQSYVYNLSMVGQKRNSILARTPLVVKGSSAWTPHTFSLKVKAGKSYLLRLINAAVNTGLFFSIANHIITVFEADATYIKPFDSDIILIGQGQTTNRGHFSLARAPSNNSTLAGILEYDDDNDTPASNRPMLKPTLPDINDTSFVSNLNTKFRSLNSAKHPANVPETVDKSFFFTIGLGSMLCPRNQTCEGPNNRTKFSASMNNISFPLPSVAILEKHFSGQEQDNNGVYYTTDFPVVSLRAFNYTGTPPNNTMVKSGTKVVVIPFNTRVQVVLQDTRCRESSVTSSWVQHVSLGTGWVAIRFLADDPGVWLMHCHIDVHLSWGTKLPPPPADLPKC</sequence>
<dbReference type="InterPro" id="IPR008972">
    <property type="entry name" value="Cupredoxin"/>
</dbReference>
<dbReference type="InterPro" id="IPR001117">
    <property type="entry name" value="Cu-oxidase_2nd"/>
</dbReference>
<dbReference type="Proteomes" id="UP000008827">
    <property type="component" value="Chromosome 13"/>
</dbReference>
<dbReference type="SUPFAM" id="SSF49503">
    <property type="entry name" value="Cupredoxins"/>
    <property type="match status" value="3"/>
</dbReference>
<evidence type="ECO:0000256" key="2">
    <source>
        <dbReference type="ARBA" id="ARBA00023180"/>
    </source>
</evidence>
<dbReference type="Pfam" id="PF00394">
    <property type="entry name" value="Cu-oxidase"/>
    <property type="match status" value="1"/>
</dbReference>
<evidence type="ECO:0000256" key="1">
    <source>
        <dbReference type="ARBA" id="ARBA00010609"/>
    </source>
</evidence>
<keyword evidence="2" id="KW-0325">Glycoprotein</keyword>
<comment type="similarity">
    <text evidence="1">Belongs to the multicopper oxidase family.</text>
</comment>
<dbReference type="STRING" id="3847.A0A0R0GXY9"/>
<feature type="domain" description="Plastocyanin-like" evidence="4">
    <location>
        <begin position="416"/>
        <end position="446"/>
    </location>
</feature>
<gene>
    <name evidence="6" type="ORF">GLYMA_13G338100</name>
</gene>
<dbReference type="Gene3D" id="2.60.40.420">
    <property type="entry name" value="Cupredoxins - blue copper proteins"/>
    <property type="match status" value="3"/>
</dbReference>
<dbReference type="InParanoid" id="A0A0R0GXY9"/>
<dbReference type="EnsemblPlants" id="KRH23100">
    <property type="protein sequence ID" value="KRH23100"/>
    <property type="gene ID" value="GLYMA_13G338100"/>
</dbReference>
<reference evidence="6 7" key="1">
    <citation type="journal article" date="2010" name="Nature">
        <title>Genome sequence of the palaeopolyploid soybean.</title>
        <authorList>
            <person name="Schmutz J."/>
            <person name="Cannon S.B."/>
            <person name="Schlueter J."/>
            <person name="Ma J."/>
            <person name="Mitros T."/>
            <person name="Nelson W."/>
            <person name="Hyten D.L."/>
            <person name="Song Q."/>
            <person name="Thelen J.J."/>
            <person name="Cheng J."/>
            <person name="Xu D."/>
            <person name="Hellsten U."/>
            <person name="May G.D."/>
            <person name="Yu Y."/>
            <person name="Sakurai T."/>
            <person name="Umezawa T."/>
            <person name="Bhattacharyya M.K."/>
            <person name="Sandhu D."/>
            <person name="Valliyodan B."/>
            <person name="Lindquist E."/>
            <person name="Peto M."/>
            <person name="Grant D."/>
            <person name="Shu S."/>
            <person name="Goodstein D."/>
            <person name="Barry K."/>
            <person name="Futrell-Griggs M."/>
            <person name="Abernathy B."/>
            <person name="Du J."/>
            <person name="Tian Z."/>
            <person name="Zhu L."/>
            <person name="Gill N."/>
            <person name="Joshi T."/>
            <person name="Libault M."/>
            <person name="Sethuraman A."/>
            <person name="Zhang X.-C."/>
            <person name="Shinozaki K."/>
            <person name="Nguyen H.T."/>
            <person name="Wing R.A."/>
            <person name="Cregan P."/>
            <person name="Specht J."/>
            <person name="Grimwood J."/>
            <person name="Rokhsar D."/>
            <person name="Stacey G."/>
            <person name="Shoemaker R.C."/>
            <person name="Jackson S.A."/>
        </authorList>
    </citation>
    <scope>NUCLEOTIDE SEQUENCE [LARGE SCALE GENOMIC DNA]</scope>
    <source>
        <strain evidence="7">cv. Williams 82</strain>
        <tissue evidence="6">Callus</tissue>
    </source>
</reference>
<feature type="domain" description="Plastocyanin-like" evidence="5">
    <location>
        <begin position="78"/>
        <end position="134"/>
    </location>
</feature>
<organism evidence="6">
    <name type="scientific">Glycine max</name>
    <name type="common">Soybean</name>
    <name type="synonym">Glycine hispida</name>
    <dbReference type="NCBI Taxonomy" id="3847"/>
    <lineage>
        <taxon>Eukaryota</taxon>
        <taxon>Viridiplantae</taxon>
        <taxon>Streptophyta</taxon>
        <taxon>Embryophyta</taxon>
        <taxon>Tracheophyta</taxon>
        <taxon>Spermatophyta</taxon>
        <taxon>Magnoliopsida</taxon>
        <taxon>eudicotyledons</taxon>
        <taxon>Gunneridae</taxon>
        <taxon>Pentapetalae</taxon>
        <taxon>rosids</taxon>
        <taxon>fabids</taxon>
        <taxon>Fabales</taxon>
        <taxon>Fabaceae</taxon>
        <taxon>Papilionoideae</taxon>
        <taxon>50 kb inversion clade</taxon>
        <taxon>NPAAA clade</taxon>
        <taxon>indigoferoid/millettioid clade</taxon>
        <taxon>Phaseoleae</taxon>
        <taxon>Glycine</taxon>
        <taxon>Glycine subgen. Soja</taxon>
    </lineage>
</organism>
<dbReference type="SMR" id="A0A0R0GXY9"/>
<evidence type="ECO:0000313" key="8">
    <source>
        <dbReference type="Proteomes" id="UP000008827"/>
    </source>
</evidence>
<dbReference type="GO" id="GO:0016491">
    <property type="term" value="F:oxidoreductase activity"/>
    <property type="evidence" value="ECO:0000318"/>
    <property type="project" value="GO_Central"/>
</dbReference>
<name>A0A0R0GXY9_SOYBN</name>
<evidence type="ECO:0000313" key="6">
    <source>
        <dbReference type="EMBL" id="KRH23100.1"/>
    </source>
</evidence>
<evidence type="ECO:0000259" key="4">
    <source>
        <dbReference type="Pfam" id="PF07731"/>
    </source>
</evidence>
<accession>A0A0R0GXY9</accession>
<evidence type="ECO:0008006" key="9">
    <source>
        <dbReference type="Google" id="ProtNLM"/>
    </source>
</evidence>
<dbReference type="Pfam" id="PF07731">
    <property type="entry name" value="Cu-oxidase_2"/>
    <property type="match status" value="1"/>
</dbReference>
<dbReference type="AlphaFoldDB" id="A0A0R0GXY9"/>
<dbReference type="PANTHER" id="PTHR11709">
    <property type="entry name" value="MULTI-COPPER OXIDASE"/>
    <property type="match status" value="1"/>
</dbReference>
<dbReference type="InterPro" id="IPR011707">
    <property type="entry name" value="Cu-oxidase-like_N"/>
</dbReference>
<dbReference type="Gramene" id="KRH23100">
    <property type="protein sequence ID" value="KRH23100"/>
    <property type="gene ID" value="GLYMA_13G338100"/>
</dbReference>
<dbReference type="Pfam" id="PF07732">
    <property type="entry name" value="Cu-oxidase_3"/>
    <property type="match status" value="1"/>
</dbReference>
<protein>
    <recommendedName>
        <fullName evidence="9">Laccase</fullName>
    </recommendedName>
</protein>
<feature type="domain" description="Plastocyanin-like" evidence="3">
    <location>
        <begin position="156"/>
        <end position="217"/>
    </location>
</feature>
<evidence type="ECO:0000259" key="5">
    <source>
        <dbReference type="Pfam" id="PF07732"/>
    </source>
</evidence>